<sequence length="219" mass="25438">MTNDENTYIGMSLPEGIRYITVFEKGDFENCGRILRTFYRTEDRVRKLLVLGNLLHLGGSLSSNENKTSCWPLNNGNPIHEAKEISGKEKFFLLGDWTYLYENGRWFLGYEGKIYEISNPEFSVFVPDKDHTPSPLDKGLYFAVIGETGKLEFTPEIVNGWDTWKSLSKRVSEKRKTVYVFRKTQLIKVIKPKKWNHERNQYDKGYILYAGQIHHNGNG</sequence>
<dbReference type="HOGENOM" id="CLU_1375820_0_0_10"/>
<evidence type="ECO:0000313" key="1">
    <source>
        <dbReference type="EMBL" id="EFV28808.1"/>
    </source>
</evidence>
<comment type="caution">
    <text evidence="1">The sequence shown here is derived from an EMBL/GenBank/DDBJ whole genome shotgun (WGS) entry which is preliminary data.</text>
</comment>
<name>E5X2J2_9BACE</name>
<dbReference type="EMBL" id="ACWG01000039">
    <property type="protein sequence ID" value="EFV28808.1"/>
    <property type="molecule type" value="Genomic_DNA"/>
</dbReference>
<organism evidence="1 2">
    <name type="scientific">Bacteroides eggerthii 1_2_48FAA</name>
    <dbReference type="NCBI Taxonomy" id="665953"/>
    <lineage>
        <taxon>Bacteria</taxon>
        <taxon>Pseudomonadati</taxon>
        <taxon>Bacteroidota</taxon>
        <taxon>Bacteroidia</taxon>
        <taxon>Bacteroidales</taxon>
        <taxon>Bacteroidaceae</taxon>
        <taxon>Bacteroides</taxon>
    </lineage>
</organism>
<gene>
    <name evidence="1" type="ORF">HMPREF1016_03149</name>
</gene>
<protein>
    <submittedName>
        <fullName evidence="1">Uncharacterized protein</fullName>
    </submittedName>
</protein>
<dbReference type="Proteomes" id="UP000003246">
    <property type="component" value="Unassembled WGS sequence"/>
</dbReference>
<reference evidence="1 2" key="1">
    <citation type="submission" date="2010-10" db="EMBL/GenBank/DDBJ databases">
        <title>The Genome Sequence of Bacteroides eggerthii strain 1_2_48FAA.</title>
        <authorList>
            <consortium name="The Broad Institute Genome Sequencing Platform"/>
            <person name="Ward D."/>
            <person name="Earl A."/>
            <person name="Feldgarden M."/>
            <person name="Young S.K."/>
            <person name="Gargeya S."/>
            <person name="Zeng Q."/>
            <person name="Alvarado L."/>
            <person name="Berlin A."/>
            <person name="Bochicchio J."/>
            <person name="Chapman S.B."/>
            <person name="Chen Z."/>
            <person name="Freedman E."/>
            <person name="Gellesch M."/>
            <person name="Goldberg J."/>
            <person name="Griggs A."/>
            <person name="Gujja S."/>
            <person name="Heilman E."/>
            <person name="Heiman D."/>
            <person name="Howarth C."/>
            <person name="Mehta T."/>
            <person name="Neiman D."/>
            <person name="Pearson M."/>
            <person name="Roberts A."/>
            <person name="Saif S."/>
            <person name="Shea T."/>
            <person name="Shenoy N."/>
            <person name="Sisk P."/>
            <person name="Stolte C."/>
            <person name="Sykes S."/>
            <person name="White J."/>
            <person name="Yandava C."/>
            <person name="Allen-Vercoe E."/>
            <person name="Ambrose C."/>
            <person name="Strauss J."/>
            <person name="Daigneault M."/>
            <person name="Haas B."/>
            <person name="Nusbaum C."/>
            <person name="Birren B."/>
        </authorList>
    </citation>
    <scope>NUCLEOTIDE SEQUENCE [LARGE SCALE GENOMIC DNA]</scope>
    <source>
        <strain evidence="1 2">1_2_48FAA</strain>
    </source>
</reference>
<dbReference type="RefSeq" id="WP_004294958.1">
    <property type="nucleotide sequence ID" value="NZ_GL622546.1"/>
</dbReference>
<proteinExistence type="predicted"/>
<accession>E5X2J2</accession>
<dbReference type="AlphaFoldDB" id="E5X2J2"/>
<evidence type="ECO:0000313" key="2">
    <source>
        <dbReference type="Proteomes" id="UP000003246"/>
    </source>
</evidence>